<keyword evidence="4 11" id="KW-0540">Nuclease</keyword>
<gene>
    <name evidence="11" type="primary">rnmV</name>
    <name evidence="14" type="ORF">R54839_PPFHFPJH_00914</name>
</gene>
<evidence type="ECO:0000256" key="2">
    <source>
        <dbReference type="ARBA" id="ARBA00022517"/>
    </source>
</evidence>
<comment type="similarity">
    <text evidence="11">Belongs to the ribonuclease M5 family.</text>
</comment>
<protein>
    <recommendedName>
        <fullName evidence="11 12">Ribonuclease M5</fullName>
        <ecNumber evidence="11 12">3.1.26.8</ecNumber>
    </recommendedName>
    <alternativeName>
        <fullName evidence="11">RNase M5</fullName>
    </alternativeName>
    <alternativeName>
        <fullName evidence="11">Ribosomal RNA terminal maturase M5</fullName>
    </alternativeName>
</protein>
<keyword evidence="7 11" id="KW-0255">Endonuclease</keyword>
<dbReference type="Gene3D" id="3.40.1360.10">
    <property type="match status" value="1"/>
</dbReference>
<dbReference type="SMART" id="SM00493">
    <property type="entry name" value="TOPRIM"/>
    <property type="match status" value="1"/>
</dbReference>
<dbReference type="NCBIfam" id="TIGR00334">
    <property type="entry name" value="5S_RNA_mat_M5"/>
    <property type="match status" value="1"/>
</dbReference>
<dbReference type="InterPro" id="IPR004466">
    <property type="entry name" value="RNase_M5"/>
</dbReference>
<sequence>MTKLSVQENALPTVRAMVVVEGWADTQRLALAVNCDTIETGGSALGKETIERIRLAAERRGVIVLTDPDFNGNRLRQLILAAVPTVVMASISRDQGRAERDNPHQSLGVEHASPNDLRSILLEADQRVGQAVPPSDIDQAFLLTNGLLGSGQAKERRQLVGDRLSLGYANGKQFLKRLRALGFQQNDILQVLKGGQDGQDN</sequence>
<name>A0ABN9YWP2_9LACO</name>
<keyword evidence="8 11" id="KW-0378">Hydrolase</keyword>
<evidence type="ECO:0000256" key="12">
    <source>
        <dbReference type="NCBIfam" id="TIGR00334"/>
    </source>
</evidence>
<evidence type="ECO:0000259" key="13">
    <source>
        <dbReference type="PROSITE" id="PS50880"/>
    </source>
</evidence>
<dbReference type="HAMAP" id="MF_01469">
    <property type="entry name" value="RNase_M5"/>
    <property type="match status" value="1"/>
</dbReference>
<dbReference type="CDD" id="cd01027">
    <property type="entry name" value="TOPRIM_RNase_M5_like"/>
    <property type="match status" value="1"/>
</dbReference>
<keyword evidence="3 11" id="KW-0698">rRNA processing</keyword>
<organism evidence="14 15">
    <name type="scientific">Fructobacillus fructosus</name>
    <dbReference type="NCBI Taxonomy" id="1631"/>
    <lineage>
        <taxon>Bacteria</taxon>
        <taxon>Bacillati</taxon>
        <taxon>Bacillota</taxon>
        <taxon>Bacilli</taxon>
        <taxon>Lactobacillales</taxon>
        <taxon>Lactobacillaceae</taxon>
        <taxon>Fructobacillus</taxon>
    </lineage>
</organism>
<keyword evidence="1 11" id="KW-0963">Cytoplasm</keyword>
<evidence type="ECO:0000256" key="11">
    <source>
        <dbReference type="HAMAP-Rule" id="MF_01469"/>
    </source>
</evidence>
<evidence type="ECO:0000256" key="6">
    <source>
        <dbReference type="ARBA" id="ARBA00022730"/>
    </source>
</evidence>
<evidence type="ECO:0000256" key="8">
    <source>
        <dbReference type="ARBA" id="ARBA00022801"/>
    </source>
</evidence>
<accession>A0ABN9YWP2</accession>
<dbReference type="GO" id="GO:0043822">
    <property type="term" value="F:ribonuclease M5 activity"/>
    <property type="evidence" value="ECO:0007669"/>
    <property type="project" value="UniProtKB-EC"/>
</dbReference>
<comment type="caution">
    <text evidence="14">The sequence shown here is derived from an EMBL/GenBank/DDBJ whole genome shotgun (WGS) entry which is preliminary data.</text>
</comment>
<evidence type="ECO:0000256" key="10">
    <source>
        <dbReference type="ARBA" id="ARBA00022884"/>
    </source>
</evidence>
<comment type="subcellular location">
    <subcellularLocation>
        <location evidence="11">Cytoplasm</location>
    </subcellularLocation>
</comment>
<dbReference type="SUPFAM" id="SSF110455">
    <property type="entry name" value="Toprim domain"/>
    <property type="match status" value="1"/>
</dbReference>
<keyword evidence="15" id="KW-1185">Reference proteome</keyword>
<proteinExistence type="inferred from homology"/>
<dbReference type="Pfam" id="PF01751">
    <property type="entry name" value="Toprim"/>
    <property type="match status" value="1"/>
</dbReference>
<keyword evidence="10 11" id="KW-0694">RNA-binding</keyword>
<evidence type="ECO:0000256" key="4">
    <source>
        <dbReference type="ARBA" id="ARBA00022722"/>
    </source>
</evidence>
<dbReference type="Pfam" id="PF13331">
    <property type="entry name" value="DUF4093"/>
    <property type="match status" value="1"/>
</dbReference>
<dbReference type="Proteomes" id="UP001314261">
    <property type="component" value="Unassembled WGS sequence"/>
</dbReference>
<dbReference type="PROSITE" id="PS50880">
    <property type="entry name" value="TOPRIM"/>
    <property type="match status" value="1"/>
</dbReference>
<comment type="catalytic activity">
    <reaction evidence="11">
        <text>Endonucleolytic cleavage of RNA, removing 21 and 42 nucleotides, respectively, from the 5'- and 3'-termini of a 5S-rRNA precursor.</text>
        <dbReference type="EC" id="3.1.26.8"/>
    </reaction>
</comment>
<keyword evidence="9" id="KW-0460">Magnesium</keyword>
<dbReference type="RefSeq" id="WP_338346189.1">
    <property type="nucleotide sequence ID" value="NZ_CAUZLR010000005.1"/>
</dbReference>
<dbReference type="EMBL" id="CAUZLR010000005">
    <property type="protein sequence ID" value="CAK1241468.1"/>
    <property type="molecule type" value="Genomic_DNA"/>
</dbReference>
<dbReference type="InterPro" id="IPR025156">
    <property type="entry name" value="RNase_M5_C"/>
</dbReference>
<evidence type="ECO:0000256" key="7">
    <source>
        <dbReference type="ARBA" id="ARBA00022759"/>
    </source>
</evidence>
<keyword evidence="6 11" id="KW-0699">rRNA-binding</keyword>
<dbReference type="EC" id="3.1.26.8" evidence="11 12"/>
<evidence type="ECO:0000256" key="1">
    <source>
        <dbReference type="ARBA" id="ARBA00022490"/>
    </source>
</evidence>
<feature type="domain" description="Toprim" evidence="13">
    <location>
        <begin position="15"/>
        <end position="95"/>
    </location>
</feature>
<reference evidence="14 15" key="1">
    <citation type="submission" date="2023-10" db="EMBL/GenBank/DDBJ databases">
        <authorList>
            <person name="Botero Cardona J."/>
        </authorList>
    </citation>
    <scope>NUCLEOTIDE SEQUENCE [LARGE SCALE GENOMIC DNA]</scope>
    <source>
        <strain evidence="14 15">R-54839</strain>
    </source>
</reference>
<evidence type="ECO:0000256" key="5">
    <source>
        <dbReference type="ARBA" id="ARBA00022723"/>
    </source>
</evidence>
<comment type="function">
    <text evidence="11">Required for correct processing of both the 5' and 3' ends of 5S rRNA precursor. Cleaves both sides of a double-stranded region yielding mature 5S rRNA in one step.</text>
</comment>
<dbReference type="InterPro" id="IPR034141">
    <property type="entry name" value="TOPRIM_RNase_M5-like"/>
</dbReference>
<keyword evidence="2 11" id="KW-0690">Ribosome biogenesis</keyword>
<evidence type="ECO:0000313" key="14">
    <source>
        <dbReference type="EMBL" id="CAK1241468.1"/>
    </source>
</evidence>
<dbReference type="PANTHER" id="PTHR39156:SF1">
    <property type="entry name" value="RIBONUCLEASE M5"/>
    <property type="match status" value="1"/>
</dbReference>
<evidence type="ECO:0000313" key="15">
    <source>
        <dbReference type="Proteomes" id="UP001314261"/>
    </source>
</evidence>
<dbReference type="PANTHER" id="PTHR39156">
    <property type="entry name" value="RIBONUCLEASE M5"/>
    <property type="match status" value="1"/>
</dbReference>
<dbReference type="InterPro" id="IPR006171">
    <property type="entry name" value="TOPRIM_dom"/>
</dbReference>
<evidence type="ECO:0000256" key="9">
    <source>
        <dbReference type="ARBA" id="ARBA00022842"/>
    </source>
</evidence>
<keyword evidence="5" id="KW-0479">Metal-binding</keyword>
<evidence type="ECO:0000256" key="3">
    <source>
        <dbReference type="ARBA" id="ARBA00022552"/>
    </source>
</evidence>